<sequence>MEKEITTRSASSSAGNSRQSWIHRHPIASVIIILFALSAAALILFFTLRPYLSTFDRAGQGDLSSSMSSPNGEHTAELYGVPYGGAAGGVTLWVDVKKTGDTSLSGAKSIYRAAFHGSNHLEWESEHMLRIENRNEYSNETITLNINEEIYDGRGWACKSLLTKDQYVRCLAPEGEGGTAGKDD</sequence>
<dbReference type="InterPro" id="IPR035406">
    <property type="entry name" value="DUF5412"/>
</dbReference>
<proteinExistence type="predicted"/>
<dbReference type="EMBL" id="CP159992">
    <property type="protein sequence ID" value="XCP93260.1"/>
    <property type="molecule type" value="Genomic_DNA"/>
</dbReference>
<accession>A0AAU8NB11</accession>
<dbReference type="AlphaFoldDB" id="A0AAU8NB11"/>
<organism evidence="2">
    <name type="scientific">Paenibacillus sp. AN1007</name>
    <dbReference type="NCBI Taxonomy" id="3151385"/>
    <lineage>
        <taxon>Bacteria</taxon>
        <taxon>Bacillati</taxon>
        <taxon>Bacillota</taxon>
        <taxon>Bacilli</taxon>
        <taxon>Bacillales</taxon>
        <taxon>Paenibacillaceae</taxon>
        <taxon>Paenibacillus</taxon>
    </lineage>
</organism>
<protein>
    <submittedName>
        <fullName evidence="2">DUF5412 family protein</fullName>
    </submittedName>
</protein>
<dbReference type="RefSeq" id="WP_342554812.1">
    <property type="nucleotide sequence ID" value="NZ_CP159992.1"/>
</dbReference>
<reference evidence="2" key="1">
    <citation type="submission" date="2024-05" db="EMBL/GenBank/DDBJ databases">
        <title>Draft genome assemblies of 36 bacteria isolated from hibernating arctic ground squirrels.</title>
        <authorList>
            <person name="McKee H."/>
            <person name="Mullen L."/>
            <person name="Drown D.M."/>
            <person name="Duddleston K.N."/>
        </authorList>
    </citation>
    <scope>NUCLEOTIDE SEQUENCE</scope>
    <source>
        <strain evidence="2">AN1007</strain>
    </source>
</reference>
<keyword evidence="1" id="KW-0812">Transmembrane</keyword>
<keyword evidence="1" id="KW-0472">Membrane</keyword>
<evidence type="ECO:0000256" key="1">
    <source>
        <dbReference type="SAM" id="Phobius"/>
    </source>
</evidence>
<evidence type="ECO:0000313" key="2">
    <source>
        <dbReference type="EMBL" id="XCP93260.1"/>
    </source>
</evidence>
<gene>
    <name evidence="2" type="ORF">ABXS70_18725</name>
</gene>
<dbReference type="Pfam" id="PF17428">
    <property type="entry name" value="DUF5412"/>
    <property type="match status" value="1"/>
</dbReference>
<feature type="transmembrane region" description="Helical" evidence="1">
    <location>
        <begin position="27"/>
        <end position="48"/>
    </location>
</feature>
<keyword evidence="1" id="KW-1133">Transmembrane helix</keyword>
<name>A0AAU8NB11_9BACL</name>